<dbReference type="Proteomes" id="UP001499895">
    <property type="component" value="Unassembled WGS sequence"/>
</dbReference>
<dbReference type="EMBL" id="BAAAHB010000024">
    <property type="protein sequence ID" value="GAA0462941.1"/>
    <property type="molecule type" value="Genomic_DNA"/>
</dbReference>
<evidence type="ECO:0008006" key="3">
    <source>
        <dbReference type="Google" id="ProtNLM"/>
    </source>
</evidence>
<evidence type="ECO:0000313" key="2">
    <source>
        <dbReference type="Proteomes" id="UP001499895"/>
    </source>
</evidence>
<dbReference type="InterPro" id="IPR009097">
    <property type="entry name" value="Cyclic_Pdiesterase"/>
</dbReference>
<accession>A0ABN0ZY94</accession>
<keyword evidence="2" id="KW-1185">Reference proteome</keyword>
<organism evidence="1 2">
    <name type="scientific">Streptomyces stramineus</name>
    <dbReference type="NCBI Taxonomy" id="173861"/>
    <lineage>
        <taxon>Bacteria</taxon>
        <taxon>Bacillati</taxon>
        <taxon>Actinomycetota</taxon>
        <taxon>Actinomycetes</taxon>
        <taxon>Kitasatosporales</taxon>
        <taxon>Streptomycetaceae</taxon>
        <taxon>Streptomyces</taxon>
    </lineage>
</organism>
<evidence type="ECO:0000313" key="1">
    <source>
        <dbReference type="EMBL" id="GAA0462941.1"/>
    </source>
</evidence>
<reference evidence="1 2" key="1">
    <citation type="journal article" date="2019" name="Int. J. Syst. Evol. Microbiol.">
        <title>The Global Catalogue of Microorganisms (GCM) 10K type strain sequencing project: providing services to taxonomists for standard genome sequencing and annotation.</title>
        <authorList>
            <consortium name="The Broad Institute Genomics Platform"/>
            <consortium name="The Broad Institute Genome Sequencing Center for Infectious Disease"/>
            <person name="Wu L."/>
            <person name="Ma J."/>
        </authorList>
    </citation>
    <scope>NUCLEOTIDE SEQUENCE [LARGE SCALE GENOMIC DNA]</scope>
    <source>
        <strain evidence="1 2">JCM 10649</strain>
    </source>
</reference>
<gene>
    <name evidence="1" type="ORF">GCM10009544_26770</name>
</gene>
<comment type="caution">
    <text evidence="1">The sequence shown here is derived from an EMBL/GenBank/DDBJ whole genome shotgun (WGS) entry which is preliminary data.</text>
</comment>
<proteinExistence type="predicted"/>
<dbReference type="SUPFAM" id="SSF55144">
    <property type="entry name" value="LigT-like"/>
    <property type="match status" value="1"/>
</dbReference>
<protein>
    <recommendedName>
        <fullName evidence="3">2'-5' RNA ligase</fullName>
    </recommendedName>
</protein>
<dbReference type="RefSeq" id="WP_344089814.1">
    <property type="nucleotide sequence ID" value="NZ_BAAAHB010000024.1"/>
</dbReference>
<name>A0ABN0ZY94_9ACTN</name>
<dbReference type="Gene3D" id="3.90.1140.10">
    <property type="entry name" value="Cyclic phosphodiesterase"/>
    <property type="match status" value="1"/>
</dbReference>
<dbReference type="Pfam" id="PF13563">
    <property type="entry name" value="2_5_RNA_ligase2"/>
    <property type="match status" value="1"/>
</dbReference>
<sequence>MSTPERMANHWWWRPGWRPGRQFYTWHFTFQDSPDVHRLAETYRQSLATVGGLDLVPDRWLHLTMQGLGFVDEVAKQDVHRIVEAAADRLSRVPAFELSMGHPEITPEAIRWEASPGEPPRVVRSAIRAAIGDVWPEVPESAAGFAPHVSLAYSNAAGLAAPVAQALDQVKSEPATARLEGVELIVLNRDRQMYEWERFARVPLG</sequence>